<feature type="domain" description="SGNH hydrolase-type esterase" evidence="1">
    <location>
        <begin position="6"/>
        <end position="171"/>
    </location>
</feature>
<dbReference type="Pfam" id="PF13472">
    <property type="entry name" value="Lipase_GDSL_2"/>
    <property type="match status" value="1"/>
</dbReference>
<proteinExistence type="predicted"/>
<dbReference type="InterPro" id="IPR008265">
    <property type="entry name" value="Lipase_GDSL_AS"/>
</dbReference>
<name>A0ABW3AP78_9SPHI</name>
<dbReference type="PANTHER" id="PTHR30383">
    <property type="entry name" value="THIOESTERASE 1/PROTEASE 1/LYSOPHOSPHOLIPASE L1"/>
    <property type="match status" value="1"/>
</dbReference>
<dbReference type="Gene3D" id="3.40.50.1110">
    <property type="entry name" value="SGNH hydrolase"/>
    <property type="match status" value="1"/>
</dbReference>
<dbReference type="SUPFAM" id="SSF52266">
    <property type="entry name" value="SGNH hydrolase"/>
    <property type="match status" value="1"/>
</dbReference>
<evidence type="ECO:0000259" key="1">
    <source>
        <dbReference type="Pfam" id="PF13472"/>
    </source>
</evidence>
<dbReference type="PROSITE" id="PS01098">
    <property type="entry name" value="LIPASE_GDSL_SER"/>
    <property type="match status" value="1"/>
</dbReference>
<dbReference type="InterPro" id="IPR036514">
    <property type="entry name" value="SGNH_hydro_sf"/>
</dbReference>
<organism evidence="2 3">
    <name type="scientific">Mucilaginibacter litoreus</name>
    <dbReference type="NCBI Taxonomy" id="1048221"/>
    <lineage>
        <taxon>Bacteria</taxon>
        <taxon>Pseudomonadati</taxon>
        <taxon>Bacteroidota</taxon>
        <taxon>Sphingobacteriia</taxon>
        <taxon>Sphingobacteriales</taxon>
        <taxon>Sphingobacteriaceae</taxon>
        <taxon>Mucilaginibacter</taxon>
    </lineage>
</organism>
<gene>
    <name evidence="2" type="ORF">ACFQZX_02930</name>
</gene>
<dbReference type="InterPro" id="IPR051532">
    <property type="entry name" value="Ester_Hydrolysis_Enzymes"/>
</dbReference>
<keyword evidence="3" id="KW-1185">Reference proteome</keyword>
<dbReference type="CDD" id="cd01822">
    <property type="entry name" value="Lysophospholipase_L1_like"/>
    <property type="match status" value="1"/>
</dbReference>
<evidence type="ECO:0000313" key="2">
    <source>
        <dbReference type="EMBL" id="MFD0792553.1"/>
    </source>
</evidence>
<dbReference type="EMBL" id="JBHTHZ010000001">
    <property type="protein sequence ID" value="MFD0792553.1"/>
    <property type="molecule type" value="Genomic_DNA"/>
</dbReference>
<comment type="caution">
    <text evidence="2">The sequence shown here is derived from an EMBL/GenBank/DDBJ whole genome shotgun (WGS) entry which is preliminary data.</text>
</comment>
<accession>A0ABW3AP78</accession>
<dbReference type="Proteomes" id="UP001597010">
    <property type="component" value="Unassembled WGS sequence"/>
</dbReference>
<evidence type="ECO:0000313" key="3">
    <source>
        <dbReference type="Proteomes" id="UP001597010"/>
    </source>
</evidence>
<reference evidence="3" key="1">
    <citation type="journal article" date="2019" name="Int. J. Syst. Evol. Microbiol.">
        <title>The Global Catalogue of Microorganisms (GCM) 10K type strain sequencing project: providing services to taxonomists for standard genome sequencing and annotation.</title>
        <authorList>
            <consortium name="The Broad Institute Genomics Platform"/>
            <consortium name="The Broad Institute Genome Sequencing Center for Infectious Disease"/>
            <person name="Wu L."/>
            <person name="Ma J."/>
        </authorList>
    </citation>
    <scope>NUCLEOTIDE SEQUENCE [LARGE SCALE GENOMIC DNA]</scope>
    <source>
        <strain evidence="3">CCUG 61484</strain>
    </source>
</reference>
<dbReference type="RefSeq" id="WP_377111154.1">
    <property type="nucleotide sequence ID" value="NZ_JBHTHZ010000001.1"/>
</dbReference>
<dbReference type="PANTHER" id="PTHR30383:SF5">
    <property type="entry name" value="SGNH HYDROLASE-TYPE ESTERASE DOMAIN-CONTAINING PROTEIN"/>
    <property type="match status" value="1"/>
</dbReference>
<dbReference type="InterPro" id="IPR013830">
    <property type="entry name" value="SGNH_hydro"/>
</dbReference>
<sequence>MQNILFFGDSLTAGYGLANAATEAFPALIGEKMKAEGLAYQVINAGVSGDTTKGGLGRLDYWLSKPIDVFVLELGINDLRHGVPPQSITLNLQAIINKVKTKYPAAKMVLLGMEIPEFFGGPLAGAFNMIYPALAKANGMAFVPFLLKGVAGQKHLNLWDRLHPSAAGYKVVAETVWPVLKEVL</sequence>
<protein>
    <submittedName>
        <fullName evidence="2">Arylesterase</fullName>
    </submittedName>
</protein>